<keyword evidence="2" id="KW-1185">Reference proteome</keyword>
<comment type="caution">
    <text evidence="1">The sequence shown here is derived from an EMBL/GenBank/DDBJ whole genome shotgun (WGS) entry which is preliminary data.</text>
</comment>
<dbReference type="OrthoDB" id="10252754at2759"/>
<dbReference type="InterPro" id="IPR053276">
    <property type="entry name" value="MtDNA_mismatch_repair_MutS"/>
</dbReference>
<evidence type="ECO:0000313" key="1">
    <source>
        <dbReference type="EMBL" id="KAF3445771.1"/>
    </source>
</evidence>
<name>A0A8K0H4N5_9ROSA</name>
<organism evidence="1 2">
    <name type="scientific">Rhamnella rubrinervis</name>
    <dbReference type="NCBI Taxonomy" id="2594499"/>
    <lineage>
        <taxon>Eukaryota</taxon>
        <taxon>Viridiplantae</taxon>
        <taxon>Streptophyta</taxon>
        <taxon>Embryophyta</taxon>
        <taxon>Tracheophyta</taxon>
        <taxon>Spermatophyta</taxon>
        <taxon>Magnoliopsida</taxon>
        <taxon>eudicotyledons</taxon>
        <taxon>Gunneridae</taxon>
        <taxon>Pentapetalae</taxon>
        <taxon>rosids</taxon>
        <taxon>fabids</taxon>
        <taxon>Rosales</taxon>
        <taxon>Rhamnaceae</taxon>
        <taxon>rhamnoid group</taxon>
        <taxon>Rhamneae</taxon>
        <taxon>Rhamnella</taxon>
    </lineage>
</organism>
<evidence type="ECO:0000313" key="2">
    <source>
        <dbReference type="Proteomes" id="UP000796880"/>
    </source>
</evidence>
<proteinExistence type="predicted"/>
<gene>
    <name evidence="1" type="ORF">FNV43_RR10948</name>
</gene>
<accession>A0A8K0H4N5</accession>
<dbReference type="PANTHER" id="PTHR48448">
    <property type="entry name" value="MUTL PROTEIN ISOFORM 1"/>
    <property type="match status" value="1"/>
</dbReference>
<protein>
    <submittedName>
        <fullName evidence="1">Uncharacterized protein</fullName>
    </submittedName>
</protein>
<reference evidence="1" key="1">
    <citation type="submission" date="2020-03" db="EMBL/GenBank/DDBJ databases">
        <title>A high-quality chromosome-level genome assembly of a woody plant with both climbing and erect habits, Rhamnella rubrinervis.</title>
        <authorList>
            <person name="Lu Z."/>
            <person name="Yang Y."/>
            <person name="Zhu X."/>
            <person name="Sun Y."/>
        </authorList>
    </citation>
    <scope>NUCLEOTIDE SEQUENCE</scope>
    <source>
        <strain evidence="1">BYM</strain>
        <tissue evidence="1">Leaf</tissue>
    </source>
</reference>
<dbReference type="EMBL" id="VOIH02000005">
    <property type="protein sequence ID" value="KAF3445771.1"/>
    <property type="molecule type" value="Genomic_DNA"/>
</dbReference>
<sequence length="159" mass="18202">MDLLSVRSPSYFINRCVFHKFYRAKFEMYVNKSVSAPILLCWICYNHMFHLLFHKMLCVINVSVTGYIGTSSLKLQFFNANISFGSSGFKTTVKIGEMISLDDENGTKINSFSVVPSEFVEDMESSWKGCVKRIHIEEEFEEVERVAEALSLVVSLQKS</sequence>
<dbReference type="Proteomes" id="UP000796880">
    <property type="component" value="Unassembled WGS sequence"/>
</dbReference>
<dbReference type="AlphaFoldDB" id="A0A8K0H4N5"/>
<dbReference type="PANTHER" id="PTHR48448:SF1">
    <property type="entry name" value="MUTL PROTEIN ISOFORM 1"/>
    <property type="match status" value="1"/>
</dbReference>